<sequence>MTLIISEEEFYQSIVQIEAEKDIPLYQTVEIPVNDPKQLSQGYRRWIDICPGLNLLIDDYTLQEDLVVDVADGKPGSQIELSFSLLGDNHKEKTPFGQNFFLAEWNCGKGGLFKWKSGDRILKFDIHVNVSFFKTLIAEELEQLPKPVRQGIEVQDEYEYRHLAKTTPVMQNIINQIFNCPYQGLTRRLYLESKALELIALRLEQVTYNTDTPKNKSHRLQADDIDRIHYARDILVNNLENPPSLMELSRMVGLNDCTLKKGFREVFDTTAFGYLYNYRLETARNLLETHNAKVTDVVRMVGFKDRSYFAAAFRKKFGVNPSIYLKENGKNLRNSA</sequence>
<dbReference type="PRINTS" id="PR00032">
    <property type="entry name" value="HTHARAC"/>
</dbReference>
<evidence type="ECO:0000256" key="2">
    <source>
        <dbReference type="ARBA" id="ARBA00023125"/>
    </source>
</evidence>
<keyword evidence="2" id="KW-0238">DNA-binding</keyword>
<protein>
    <submittedName>
        <fullName evidence="5">Transcriptional regulator</fullName>
    </submittedName>
</protein>
<accession>A0A1Z4LY10</accession>
<dbReference type="InterPro" id="IPR053142">
    <property type="entry name" value="PchR_regulatory_protein"/>
</dbReference>
<gene>
    <name evidence="5" type="ORF">NIES267_56330</name>
</gene>
<dbReference type="InterPro" id="IPR020449">
    <property type="entry name" value="Tscrpt_reg_AraC-type_HTH"/>
</dbReference>
<keyword evidence="1" id="KW-0805">Transcription regulation</keyword>
<dbReference type="PROSITE" id="PS01124">
    <property type="entry name" value="HTH_ARAC_FAMILY_2"/>
    <property type="match status" value="1"/>
</dbReference>
<dbReference type="SMART" id="SM00342">
    <property type="entry name" value="HTH_ARAC"/>
    <property type="match status" value="1"/>
</dbReference>
<dbReference type="SUPFAM" id="SSF46689">
    <property type="entry name" value="Homeodomain-like"/>
    <property type="match status" value="2"/>
</dbReference>
<proteinExistence type="predicted"/>
<evidence type="ECO:0000259" key="4">
    <source>
        <dbReference type="PROSITE" id="PS01124"/>
    </source>
</evidence>
<dbReference type="EMBL" id="AP018227">
    <property type="protein sequence ID" value="BAY86127.1"/>
    <property type="molecule type" value="Genomic_DNA"/>
</dbReference>
<dbReference type="OrthoDB" id="7544370at2"/>
<dbReference type="Proteomes" id="UP000218418">
    <property type="component" value="Chromosome"/>
</dbReference>
<keyword evidence="6" id="KW-1185">Reference proteome</keyword>
<dbReference type="GO" id="GO:0043565">
    <property type="term" value="F:sequence-specific DNA binding"/>
    <property type="evidence" value="ECO:0007669"/>
    <property type="project" value="InterPro"/>
</dbReference>
<evidence type="ECO:0000313" key="5">
    <source>
        <dbReference type="EMBL" id="BAY86127.1"/>
    </source>
</evidence>
<dbReference type="PANTHER" id="PTHR47893:SF1">
    <property type="entry name" value="REGULATORY PROTEIN PCHR"/>
    <property type="match status" value="1"/>
</dbReference>
<name>A0A1Z4LY10_9CYAN</name>
<dbReference type="InterPro" id="IPR009057">
    <property type="entry name" value="Homeodomain-like_sf"/>
</dbReference>
<keyword evidence="3" id="KW-0804">Transcription</keyword>
<dbReference type="Pfam" id="PF12833">
    <property type="entry name" value="HTH_18"/>
    <property type="match status" value="1"/>
</dbReference>
<feature type="domain" description="HTH araC/xylS-type" evidence="4">
    <location>
        <begin position="229"/>
        <end position="327"/>
    </location>
</feature>
<reference evidence="5 6" key="1">
    <citation type="submission" date="2017-06" db="EMBL/GenBank/DDBJ databases">
        <title>Genome sequencing of cyanobaciteial culture collection at National Institute for Environmental Studies (NIES).</title>
        <authorList>
            <person name="Hirose Y."/>
            <person name="Shimura Y."/>
            <person name="Fujisawa T."/>
            <person name="Nakamura Y."/>
            <person name="Kawachi M."/>
        </authorList>
    </citation>
    <scope>NUCLEOTIDE SEQUENCE [LARGE SCALE GENOMIC DNA]</scope>
    <source>
        <strain evidence="5 6">NIES-267</strain>
    </source>
</reference>
<dbReference type="GO" id="GO:0003700">
    <property type="term" value="F:DNA-binding transcription factor activity"/>
    <property type="evidence" value="ECO:0007669"/>
    <property type="project" value="InterPro"/>
</dbReference>
<dbReference type="AlphaFoldDB" id="A0A1Z4LY10"/>
<organism evidence="5 6">
    <name type="scientific">Calothrix parasitica NIES-267</name>
    <dbReference type="NCBI Taxonomy" id="1973488"/>
    <lineage>
        <taxon>Bacteria</taxon>
        <taxon>Bacillati</taxon>
        <taxon>Cyanobacteriota</taxon>
        <taxon>Cyanophyceae</taxon>
        <taxon>Nostocales</taxon>
        <taxon>Calotrichaceae</taxon>
        <taxon>Calothrix</taxon>
    </lineage>
</organism>
<dbReference type="PANTHER" id="PTHR47893">
    <property type="entry name" value="REGULATORY PROTEIN PCHR"/>
    <property type="match status" value="1"/>
</dbReference>
<evidence type="ECO:0000256" key="1">
    <source>
        <dbReference type="ARBA" id="ARBA00023015"/>
    </source>
</evidence>
<dbReference type="InterPro" id="IPR018060">
    <property type="entry name" value="HTH_AraC"/>
</dbReference>
<dbReference type="Gene3D" id="1.10.10.60">
    <property type="entry name" value="Homeodomain-like"/>
    <property type="match status" value="1"/>
</dbReference>
<evidence type="ECO:0000256" key="3">
    <source>
        <dbReference type="ARBA" id="ARBA00023163"/>
    </source>
</evidence>
<evidence type="ECO:0000313" key="6">
    <source>
        <dbReference type="Proteomes" id="UP000218418"/>
    </source>
</evidence>